<keyword evidence="4" id="KW-0539">Nucleus</keyword>
<feature type="region of interest" description="Disordered" evidence="5">
    <location>
        <begin position="491"/>
        <end position="533"/>
    </location>
</feature>
<dbReference type="RefSeq" id="XP_025358691.1">
    <property type="nucleotide sequence ID" value="XM_025502093.1"/>
</dbReference>
<dbReference type="InterPro" id="IPR023179">
    <property type="entry name" value="GTP-bd_ortho_bundle_sf"/>
</dbReference>
<gene>
    <name evidence="7" type="ORF">FA14DRAFT_26412</name>
</gene>
<evidence type="ECO:0000256" key="3">
    <source>
        <dbReference type="ARBA" id="ARBA00023134"/>
    </source>
</evidence>
<evidence type="ECO:0000259" key="6">
    <source>
        <dbReference type="Pfam" id="PF08701"/>
    </source>
</evidence>
<evidence type="ECO:0000256" key="2">
    <source>
        <dbReference type="ARBA" id="ARBA00022741"/>
    </source>
</evidence>
<protein>
    <recommendedName>
        <fullName evidence="6">Guanine nucleotide-binding protein-like 3 N-terminal domain-containing protein</fullName>
    </recommendedName>
</protein>
<feature type="compositionally biased region" description="Basic and acidic residues" evidence="5">
    <location>
        <begin position="64"/>
        <end position="85"/>
    </location>
</feature>
<evidence type="ECO:0000256" key="1">
    <source>
        <dbReference type="ARBA" id="ARBA00004123"/>
    </source>
</evidence>
<keyword evidence="8" id="KW-1185">Reference proteome</keyword>
<dbReference type="SUPFAM" id="SSF52540">
    <property type="entry name" value="P-loop containing nucleoside triphosphate hydrolases"/>
    <property type="match status" value="1"/>
</dbReference>
<organism evidence="7 8">
    <name type="scientific">Meira miltonrushii</name>
    <dbReference type="NCBI Taxonomy" id="1280837"/>
    <lineage>
        <taxon>Eukaryota</taxon>
        <taxon>Fungi</taxon>
        <taxon>Dikarya</taxon>
        <taxon>Basidiomycota</taxon>
        <taxon>Ustilaginomycotina</taxon>
        <taxon>Exobasidiomycetes</taxon>
        <taxon>Exobasidiales</taxon>
        <taxon>Brachybasidiaceae</taxon>
        <taxon>Meira</taxon>
    </lineage>
</organism>
<accession>A0A316VL87</accession>
<dbReference type="PANTHER" id="PTHR11089">
    <property type="entry name" value="GTP-BINDING PROTEIN-RELATED"/>
    <property type="match status" value="1"/>
</dbReference>
<feature type="compositionally biased region" description="Basic residues" evidence="5">
    <location>
        <begin position="1"/>
        <end position="32"/>
    </location>
</feature>
<dbReference type="AlphaFoldDB" id="A0A316VL87"/>
<name>A0A316VL87_9BASI</name>
<evidence type="ECO:0000313" key="7">
    <source>
        <dbReference type="EMBL" id="PWN38389.1"/>
    </source>
</evidence>
<dbReference type="Proteomes" id="UP000245771">
    <property type="component" value="Unassembled WGS sequence"/>
</dbReference>
<dbReference type="InterPro" id="IPR027417">
    <property type="entry name" value="P-loop_NTPase"/>
</dbReference>
<dbReference type="Gene3D" id="3.40.50.300">
    <property type="entry name" value="P-loop containing nucleotide triphosphate hydrolases"/>
    <property type="match status" value="1"/>
</dbReference>
<feature type="compositionally biased region" description="Basic and acidic residues" evidence="5">
    <location>
        <begin position="292"/>
        <end position="306"/>
    </location>
</feature>
<keyword evidence="2" id="KW-0547">Nucleotide-binding</keyword>
<feature type="compositionally biased region" description="Acidic residues" evidence="5">
    <location>
        <begin position="492"/>
        <end position="533"/>
    </location>
</feature>
<dbReference type="GeneID" id="37023874"/>
<dbReference type="OrthoDB" id="10266128at2759"/>
<feature type="compositionally biased region" description="Acidic residues" evidence="5">
    <location>
        <begin position="307"/>
        <end position="318"/>
    </location>
</feature>
<sequence>MRVKKRASKRLGTKQREKVKRKVREHHRKSRKEAKNDVTWKSKKRQDPGIPSSFPYKEQLLNEIEQRRNQVEQEKLAAKEARKNGNAEAEESEEGEETMDEDNEGTFEDAQASTSADVLPTSYTGSLKTFLSETLARDADPNVVLTILVLDARIPFKWRVEEVEKQIKKIGCPMIYAIARTDLVPREELCVYSAQLALEHAVFPVCSPAPAMNGIPARQGGGITTLVEYIEMQVAQAKKKKKSSKAPAVAIIGIENAGRTSLANILASSLPEVTILDTPGILLASSRIAHPDDVKAAEEQEAQEEKEKEDDEEEEEDEFYQRQRDRDAASRLLIRNAGSIFKVHEPLPLINELMDLIASKKNLMMIYNTPAFVDANDFLIGVARSSGHLKKGAIPDTIAAARTVLHQWSTGTVGYYSRAPSAITMTEDGTESHYDNLETIQNVIEHDESLAAICLPRKEWRKKWKGKELRLLPEGSGMLGFEPKLAFVKTEDEVEVAESEEDDEDVEFDDDEDEEDDDEDEEEDDEEDEEEDE</sequence>
<proteinExistence type="predicted"/>
<dbReference type="STRING" id="1280837.A0A316VL87"/>
<reference evidence="7 8" key="1">
    <citation type="journal article" date="2018" name="Mol. Biol. Evol.">
        <title>Broad Genomic Sampling Reveals a Smut Pathogenic Ancestry of the Fungal Clade Ustilaginomycotina.</title>
        <authorList>
            <person name="Kijpornyongpan T."/>
            <person name="Mondo S.J."/>
            <person name="Barry K."/>
            <person name="Sandor L."/>
            <person name="Lee J."/>
            <person name="Lipzen A."/>
            <person name="Pangilinan J."/>
            <person name="LaButti K."/>
            <person name="Hainaut M."/>
            <person name="Henrissat B."/>
            <person name="Grigoriev I.V."/>
            <person name="Spatafora J.W."/>
            <person name="Aime M.C."/>
        </authorList>
    </citation>
    <scope>NUCLEOTIDE SEQUENCE [LARGE SCALE GENOMIC DNA]</scope>
    <source>
        <strain evidence="7 8">MCA 3882</strain>
    </source>
</reference>
<evidence type="ECO:0000313" key="8">
    <source>
        <dbReference type="Proteomes" id="UP000245771"/>
    </source>
</evidence>
<dbReference type="Gene3D" id="1.10.1580.10">
    <property type="match status" value="1"/>
</dbReference>
<dbReference type="PANTHER" id="PTHR11089:SF30">
    <property type="entry name" value="GUANINE NUCLEOTIDE-BINDING PROTEIN-LIKE 3 HOMOLOG"/>
    <property type="match status" value="1"/>
</dbReference>
<dbReference type="InParanoid" id="A0A316VL87"/>
<dbReference type="EMBL" id="KZ819602">
    <property type="protein sequence ID" value="PWN38389.1"/>
    <property type="molecule type" value="Genomic_DNA"/>
</dbReference>
<dbReference type="GO" id="GO:0005525">
    <property type="term" value="F:GTP binding"/>
    <property type="evidence" value="ECO:0007669"/>
    <property type="project" value="UniProtKB-KW"/>
</dbReference>
<dbReference type="GO" id="GO:0005730">
    <property type="term" value="C:nucleolus"/>
    <property type="evidence" value="ECO:0007669"/>
    <property type="project" value="TreeGrafter"/>
</dbReference>
<feature type="region of interest" description="Disordered" evidence="5">
    <location>
        <begin position="1"/>
        <end position="118"/>
    </location>
</feature>
<evidence type="ECO:0000256" key="5">
    <source>
        <dbReference type="SAM" id="MobiDB-lite"/>
    </source>
</evidence>
<feature type="region of interest" description="Disordered" evidence="5">
    <location>
        <begin position="292"/>
        <end position="323"/>
    </location>
</feature>
<dbReference type="InterPro" id="IPR050755">
    <property type="entry name" value="TRAFAC_YlqF/YawG_RiboMat"/>
</dbReference>
<dbReference type="Pfam" id="PF08701">
    <property type="entry name" value="GN3L_Grn1"/>
    <property type="match status" value="1"/>
</dbReference>
<dbReference type="InterPro" id="IPR014813">
    <property type="entry name" value="Gnl3_N_dom"/>
</dbReference>
<keyword evidence="3" id="KW-0342">GTP-binding</keyword>
<evidence type="ECO:0000256" key="4">
    <source>
        <dbReference type="ARBA" id="ARBA00023242"/>
    </source>
</evidence>
<comment type="subcellular location">
    <subcellularLocation>
        <location evidence="1">Nucleus</location>
    </subcellularLocation>
</comment>
<feature type="domain" description="Guanine nucleotide-binding protein-like 3 N-terminal" evidence="6">
    <location>
        <begin position="13"/>
        <end position="87"/>
    </location>
</feature>
<feature type="compositionally biased region" description="Acidic residues" evidence="5">
    <location>
        <begin position="88"/>
        <end position="107"/>
    </location>
</feature>